<dbReference type="PANTHER" id="PTHR11236:SF50">
    <property type="entry name" value="AMINODEOXYCHORISMATE SYNTHASE COMPONENT 1"/>
    <property type="match status" value="1"/>
</dbReference>
<keyword evidence="3" id="KW-1185">Reference proteome</keyword>
<dbReference type="InterPro" id="IPR043132">
    <property type="entry name" value="BCAT-like_C"/>
</dbReference>
<dbReference type="SUPFAM" id="SSF56322">
    <property type="entry name" value="ADC synthase"/>
    <property type="match status" value="1"/>
</dbReference>
<accession>A0ABT5TYP0</accession>
<keyword evidence="2" id="KW-0808">Transferase</keyword>
<dbReference type="InterPro" id="IPR019999">
    <property type="entry name" value="Anth_synth_I-like"/>
</dbReference>
<dbReference type="InterPro" id="IPR005802">
    <property type="entry name" value="ADC_synth_comp_1"/>
</dbReference>
<reference evidence="2" key="1">
    <citation type="submission" date="2023-02" db="EMBL/GenBank/DDBJ databases">
        <title>Georgenia sp.10Sc9-8, isolated from a soil sample collected from the Taklamakan desert.</title>
        <authorList>
            <person name="Liu S."/>
        </authorList>
    </citation>
    <scope>NUCLEOTIDE SEQUENCE</scope>
    <source>
        <strain evidence="2">10Sc9-8</strain>
    </source>
</reference>
<evidence type="ECO:0000313" key="2">
    <source>
        <dbReference type="EMBL" id="MDD9206788.1"/>
    </source>
</evidence>
<dbReference type="InterPro" id="IPR015890">
    <property type="entry name" value="Chorismate_C"/>
</dbReference>
<dbReference type="Pfam" id="PF00425">
    <property type="entry name" value="Chorismate_bind"/>
    <property type="match status" value="1"/>
</dbReference>
<name>A0ABT5TYP0_9MICO</name>
<dbReference type="EMBL" id="JARACI010000975">
    <property type="protein sequence ID" value="MDD9206788.1"/>
    <property type="molecule type" value="Genomic_DNA"/>
</dbReference>
<dbReference type="InterPro" id="IPR005801">
    <property type="entry name" value="ADC_synthase"/>
</dbReference>
<dbReference type="GO" id="GO:0046820">
    <property type="term" value="F:4-amino-4-deoxychorismate synthase activity"/>
    <property type="evidence" value="ECO:0007669"/>
    <property type="project" value="UniProtKB-EC"/>
</dbReference>
<dbReference type="Gene3D" id="3.30.470.10">
    <property type="match status" value="1"/>
</dbReference>
<gene>
    <name evidence="2" type="primary">pabB</name>
    <name evidence="2" type="ORF">PU560_09955</name>
</gene>
<dbReference type="PANTHER" id="PTHR11236">
    <property type="entry name" value="AMINOBENZOATE/ANTHRANILATE SYNTHASE"/>
    <property type="match status" value="1"/>
</dbReference>
<dbReference type="InterPro" id="IPR001544">
    <property type="entry name" value="Aminotrans_IV"/>
</dbReference>
<dbReference type="InterPro" id="IPR043131">
    <property type="entry name" value="BCAT-like_N"/>
</dbReference>
<organism evidence="2 3">
    <name type="scientific">Georgenia halotolerans</name>
    <dbReference type="NCBI Taxonomy" id="3028317"/>
    <lineage>
        <taxon>Bacteria</taxon>
        <taxon>Bacillati</taxon>
        <taxon>Actinomycetota</taxon>
        <taxon>Actinomycetes</taxon>
        <taxon>Micrococcales</taxon>
        <taxon>Bogoriellaceae</taxon>
        <taxon>Georgenia</taxon>
    </lineage>
</organism>
<evidence type="ECO:0000313" key="3">
    <source>
        <dbReference type="Proteomes" id="UP001165561"/>
    </source>
</evidence>
<dbReference type="Proteomes" id="UP001165561">
    <property type="component" value="Unassembled WGS sequence"/>
</dbReference>
<feature type="domain" description="Chorismate-utilising enzyme C-terminal" evidence="1">
    <location>
        <begin position="108"/>
        <end position="366"/>
    </location>
</feature>
<dbReference type="NCBIfam" id="TIGR00553">
    <property type="entry name" value="pabB"/>
    <property type="match status" value="1"/>
</dbReference>
<dbReference type="Gene3D" id="3.20.10.10">
    <property type="entry name" value="D-amino Acid Aminotransferase, subunit A, domain 2"/>
    <property type="match status" value="1"/>
</dbReference>
<evidence type="ECO:0000259" key="1">
    <source>
        <dbReference type="Pfam" id="PF00425"/>
    </source>
</evidence>
<dbReference type="Pfam" id="PF01063">
    <property type="entry name" value="Aminotran_4"/>
    <property type="match status" value="1"/>
</dbReference>
<dbReference type="SUPFAM" id="SSF56752">
    <property type="entry name" value="D-aminoacid aminotransferase-like PLP-dependent enzymes"/>
    <property type="match status" value="1"/>
</dbReference>
<protein>
    <submittedName>
        <fullName evidence="2">Aminodeoxychorismate synthase component I</fullName>
        <ecNumber evidence="2">2.6.1.85</ecNumber>
    </submittedName>
</protein>
<proteinExistence type="predicted"/>
<comment type="caution">
    <text evidence="2">The sequence shown here is derived from an EMBL/GenBank/DDBJ whole genome shotgun (WGS) entry which is preliminary data.</text>
</comment>
<dbReference type="EC" id="2.6.1.85" evidence="2"/>
<dbReference type="Gene3D" id="3.60.120.10">
    <property type="entry name" value="Anthranilate synthase"/>
    <property type="match status" value="1"/>
</dbReference>
<sequence>MARFDDLRTGRALQFRSLEGEIVARTHEEVLPALAEVERATAEGRWAFGFVAYEAAAGLDHAFPRRQSQPGLPLVWFGLADRPDDEPTGWTDLPHSSDAGSWTPEWTEEEYAGRLAAVRRAIADGETYQCNLTTRMTAGAPGDPAGLYHALATNQRGTDNAYLDTGRFVVASASPECFLDWTGSTLTSVPMKGTAPRGLTADDDDASRRRLLASGKDRAENVMIVDLVRNDLARVAEPGTVEVTDLLRCERYSTVWQLTSTVSGRVGPETTLPDVFRAMFPAGSVTGAPKARTMELIDRLEPTPRGVYCGAVGYVAPPGPATRARFNVAIRTVVVDRTDGTATYGVGGGVTWDSTAAGEYQEILAKTRVLVAPPEPDFALIETFRIGAAGPAHLAEHLHRMAASAEYFAFRFDRADIAAQVRHAAQGVERDCLARVRLTRDGGVSVSTRDQGPDAAGPVLLALDTEPIDPSSRFMYHKTTVRHVYEQARRRHPEADDVLLVSLHGRVTETTVANLAAHIDGVWVTPPVRDGCLPGVGRGLLLDQGVLTERSLTVADVLEADGLALVSSARGWRPALLE</sequence>
<dbReference type="InterPro" id="IPR036038">
    <property type="entry name" value="Aminotransferase-like"/>
</dbReference>
<keyword evidence="2" id="KW-0032">Aminotransferase</keyword>
<dbReference type="PRINTS" id="PR00095">
    <property type="entry name" value="ANTSNTHASEI"/>
</dbReference>